<sequence length="336" mass="37802">MCEAREVFCRHRHCRGIIGWHILRSCKASYNTLFALDDTAGSSFCQHGGAPDETSCSNSRTRWNWAAFTSGCKVPKVVSRRRCKTTTCAACIRNGMDEMPAAIEESSPGQGVDGRREQSLLARRVRTAWEQGRDLLWEVGWREHRLWPLEAELAIMELATADDSVFDLPPFVPDVDFLQSVVDSFNERDLALTMVDTQQQEDSTDDDQQGQLQDIPISMLDFSAFDVPSVFLTEEFQPSAPTFPLNQWMPKLDLPSQPAGGPCDNPAPRYGCTGEENQAGSQLPFDGPVLDQSDETWDAILGDAAQNTPEWLIECTKRQRLDDEHDQEGDKKQRRE</sequence>
<proteinExistence type="predicted"/>
<evidence type="ECO:0000313" key="2">
    <source>
        <dbReference type="Proteomes" id="UP001163105"/>
    </source>
</evidence>
<gene>
    <name evidence="1" type="ORF">O9K51_00922</name>
</gene>
<keyword evidence="2" id="KW-1185">Reference proteome</keyword>
<organism evidence="1 2">
    <name type="scientific">Purpureocillium lavendulum</name>
    <dbReference type="NCBI Taxonomy" id="1247861"/>
    <lineage>
        <taxon>Eukaryota</taxon>
        <taxon>Fungi</taxon>
        <taxon>Dikarya</taxon>
        <taxon>Ascomycota</taxon>
        <taxon>Pezizomycotina</taxon>
        <taxon>Sordariomycetes</taxon>
        <taxon>Hypocreomycetidae</taxon>
        <taxon>Hypocreales</taxon>
        <taxon>Ophiocordycipitaceae</taxon>
        <taxon>Purpureocillium</taxon>
    </lineage>
</organism>
<accession>A0AB34G5T5</accession>
<dbReference type="Proteomes" id="UP001163105">
    <property type="component" value="Unassembled WGS sequence"/>
</dbReference>
<protein>
    <submittedName>
        <fullName evidence="1">Uncharacterized protein</fullName>
    </submittedName>
</protein>
<evidence type="ECO:0000313" key="1">
    <source>
        <dbReference type="EMBL" id="KAJ6446151.1"/>
    </source>
</evidence>
<name>A0AB34G5T5_9HYPO</name>
<dbReference type="AlphaFoldDB" id="A0AB34G5T5"/>
<comment type="caution">
    <text evidence="1">The sequence shown here is derived from an EMBL/GenBank/DDBJ whole genome shotgun (WGS) entry which is preliminary data.</text>
</comment>
<dbReference type="EMBL" id="JAQHRD010000001">
    <property type="protein sequence ID" value="KAJ6446151.1"/>
    <property type="molecule type" value="Genomic_DNA"/>
</dbReference>
<reference evidence="1" key="1">
    <citation type="submission" date="2023-01" db="EMBL/GenBank/DDBJ databases">
        <title>The growth and conidiation of Purpureocillium lavendulum are regulated by nitrogen source and histone H3K14 acetylation.</title>
        <authorList>
            <person name="Tang P."/>
            <person name="Han J."/>
            <person name="Zhang C."/>
            <person name="Tang P."/>
            <person name="Qi F."/>
            <person name="Zhang K."/>
            <person name="Liang L."/>
        </authorList>
    </citation>
    <scope>NUCLEOTIDE SEQUENCE</scope>
    <source>
        <strain evidence="1">YMF1.00683</strain>
    </source>
</reference>